<dbReference type="Proteomes" id="UP000555836">
    <property type="component" value="Unassembled WGS sequence"/>
</dbReference>
<organism evidence="2 3">
    <name type="scientific">Vibrio parahaemolyticus</name>
    <dbReference type="NCBI Taxonomy" id="670"/>
    <lineage>
        <taxon>Bacteria</taxon>
        <taxon>Pseudomonadati</taxon>
        <taxon>Pseudomonadota</taxon>
        <taxon>Gammaproteobacteria</taxon>
        <taxon>Vibrionales</taxon>
        <taxon>Vibrionaceae</taxon>
        <taxon>Vibrio</taxon>
    </lineage>
</organism>
<sequence length="372" mass="42666">MSKNFVNLAQRLTENGHHVVTVSPTGFRSHIKVEQHTFRDESRYESLFEGLMNLIYLCRELNRLLEQTNSAKVNLHIATPIELLVVFFFLNSRYQKQTTLSIWQSYLTLEEVRNNKNYFLQNWFKYLHLFLFNSFVSAPLYKSLLDNFCQAIVHSKYQKLQLSSQSNLPIYFIQNGVFSENFSRPILAKKTQKMSLLYIGHSKPSKGVDALIELAAILKKRECINFDLTLCLSGFGDQENIEKLVSKYDLQYQTEFKENIDISVEMARADLLILPLRTCVGTSLTPNLIVEAVSCGLPIAIPYFEQLSDVTQFGSNAIKIDLDDLEASARAIENGFKLGQLDQMSRNQIKQFKARYTLESFVSGYTRTLGLG</sequence>
<gene>
    <name evidence="2" type="ORF">HKB21_17075</name>
</gene>
<dbReference type="EMBL" id="JABCLD010001806">
    <property type="protein sequence ID" value="NMU27317.1"/>
    <property type="molecule type" value="Genomic_DNA"/>
</dbReference>
<dbReference type="Gene3D" id="3.40.50.2000">
    <property type="entry name" value="Glycogen Phosphorylase B"/>
    <property type="match status" value="2"/>
</dbReference>
<dbReference type="SUPFAM" id="SSF53756">
    <property type="entry name" value="UDP-Glycosyltransferase/glycogen phosphorylase"/>
    <property type="match status" value="1"/>
</dbReference>
<keyword evidence="2" id="KW-0808">Transferase</keyword>
<comment type="caution">
    <text evidence="2">The sequence shown here is derived from an EMBL/GenBank/DDBJ whole genome shotgun (WGS) entry which is preliminary data.</text>
</comment>
<evidence type="ECO:0000259" key="1">
    <source>
        <dbReference type="Pfam" id="PF00534"/>
    </source>
</evidence>
<accession>A0A7H5D3H6</accession>
<dbReference type="Pfam" id="PF00534">
    <property type="entry name" value="Glycos_transf_1"/>
    <property type="match status" value="1"/>
</dbReference>
<dbReference type="AlphaFoldDB" id="A0A7H5D3H6"/>
<dbReference type="InterPro" id="IPR001296">
    <property type="entry name" value="Glyco_trans_1"/>
</dbReference>
<dbReference type="PANTHER" id="PTHR12526:SF630">
    <property type="entry name" value="GLYCOSYLTRANSFERASE"/>
    <property type="match status" value="1"/>
</dbReference>
<name>A0A7H5D3H6_VIBPH</name>
<dbReference type="PANTHER" id="PTHR12526">
    <property type="entry name" value="GLYCOSYLTRANSFERASE"/>
    <property type="match status" value="1"/>
</dbReference>
<protein>
    <submittedName>
        <fullName evidence="2">Glycosyltransferase</fullName>
    </submittedName>
</protein>
<feature type="domain" description="Glycosyl transferase family 1" evidence="1">
    <location>
        <begin position="182"/>
        <end position="343"/>
    </location>
</feature>
<evidence type="ECO:0000313" key="2">
    <source>
        <dbReference type="EMBL" id="NMU27317.1"/>
    </source>
</evidence>
<proteinExistence type="predicted"/>
<evidence type="ECO:0000313" key="3">
    <source>
        <dbReference type="Proteomes" id="UP000555836"/>
    </source>
</evidence>
<reference evidence="2 3" key="1">
    <citation type="submission" date="2020-04" db="EMBL/GenBank/DDBJ databases">
        <title>Whole-genome sequencing of Vibrio spp. from China reveals different genetic environments of blaCTX-M-14 among diverse lineages.</title>
        <authorList>
            <person name="Zheng Z."/>
            <person name="Ye L."/>
            <person name="Chen S."/>
        </authorList>
    </citation>
    <scope>NUCLEOTIDE SEQUENCE [LARGE SCALE GENOMIC DNA]</scope>
    <source>
        <strain evidence="2 3">Vb0574</strain>
    </source>
</reference>
<dbReference type="GO" id="GO:0016740">
    <property type="term" value="F:transferase activity"/>
    <property type="evidence" value="ECO:0007669"/>
    <property type="project" value="UniProtKB-KW"/>
</dbReference>